<evidence type="ECO:0000313" key="1">
    <source>
        <dbReference type="EMBL" id="KAI5078971.1"/>
    </source>
</evidence>
<proteinExistence type="predicted"/>
<comment type="caution">
    <text evidence="1">The sequence shown here is derived from an EMBL/GenBank/DDBJ whole genome shotgun (WGS) entry which is preliminary data.</text>
</comment>
<organism evidence="1 2">
    <name type="scientific">Adiantum capillus-veneris</name>
    <name type="common">Maidenhair fern</name>
    <dbReference type="NCBI Taxonomy" id="13818"/>
    <lineage>
        <taxon>Eukaryota</taxon>
        <taxon>Viridiplantae</taxon>
        <taxon>Streptophyta</taxon>
        <taxon>Embryophyta</taxon>
        <taxon>Tracheophyta</taxon>
        <taxon>Polypodiopsida</taxon>
        <taxon>Polypodiidae</taxon>
        <taxon>Polypodiales</taxon>
        <taxon>Pteridineae</taxon>
        <taxon>Pteridaceae</taxon>
        <taxon>Vittarioideae</taxon>
        <taxon>Adiantum</taxon>
    </lineage>
</organism>
<dbReference type="EMBL" id="JABFUD020000006">
    <property type="protein sequence ID" value="KAI5078971.1"/>
    <property type="molecule type" value="Genomic_DNA"/>
</dbReference>
<accession>A0A9D4ZMP1</accession>
<sequence length="530" mass="58092">MFKQDHALQSKTDAVAHDDLRHILIPACELGPERYQEFRAAKPHWRPRSYVQPSGDEVLGFCEGCHECMASSTKPPNAKPQLTVDCSGLSKVAKPISISVQRLNNHQKIPMAENIASFHAIHSPVVIKATQQYANNGVVLEETAISKPIPPVKRGGREVSPTDDMEQTMKSNLGEDHTEHVDSGRIKFPNFRMIHATTSDHATSSEDLSEDTMTPPQMEAMSFSADHAACGAQGDAMASVKVPKCTDGVRLDEPIFVEDEDLFKYVLATRQIPYGHSYSNLDIAMQRRLHDYFKQSCPPCPHCNSNTYVKFRYFNNSGKSSLLQPRYSCRNPDTCLTIQEKTGKAGSRDFTLPKPKEADNGRAPMLLATHERADGQRGRSARQPQMIPRCGSKRVAHNLNPLSEAAERCAKLPNTTLSLQTMNGPGLVDATNLQIVEASKAKSLQSVKHAEDSISSSSTRTASDEKTAINVRCQAVESAENGRLVVQPISIQQVGSTSGKAEAGSVDRHSKGGRIAELNICMYIDLSTAS</sequence>
<name>A0A9D4ZMP1_ADICA</name>
<reference evidence="1" key="1">
    <citation type="submission" date="2021-01" db="EMBL/GenBank/DDBJ databases">
        <title>Adiantum capillus-veneris genome.</title>
        <authorList>
            <person name="Fang Y."/>
            <person name="Liao Q."/>
        </authorList>
    </citation>
    <scope>NUCLEOTIDE SEQUENCE</scope>
    <source>
        <strain evidence="1">H3</strain>
        <tissue evidence="1">Leaf</tissue>
    </source>
</reference>
<dbReference type="AlphaFoldDB" id="A0A9D4ZMP1"/>
<protein>
    <submittedName>
        <fullName evidence="1">Uncharacterized protein</fullName>
    </submittedName>
</protein>
<evidence type="ECO:0000313" key="2">
    <source>
        <dbReference type="Proteomes" id="UP000886520"/>
    </source>
</evidence>
<dbReference type="OrthoDB" id="1881406at2759"/>
<keyword evidence="2" id="KW-1185">Reference proteome</keyword>
<dbReference type="Proteomes" id="UP000886520">
    <property type="component" value="Chromosome 6"/>
</dbReference>
<gene>
    <name evidence="1" type="ORF">GOP47_0006642</name>
</gene>